<dbReference type="InterPro" id="IPR016181">
    <property type="entry name" value="Acyl_CoA_acyltransferase"/>
</dbReference>
<dbReference type="PANTHER" id="PTHR34697">
    <property type="entry name" value="PHOSPHATIDYLGLYCEROL LYSYLTRANSFERASE"/>
    <property type="match status" value="1"/>
</dbReference>
<keyword evidence="9" id="KW-1185">Reference proteome</keyword>
<dbReference type="Proteomes" id="UP000675940">
    <property type="component" value="Unassembled WGS sequence"/>
</dbReference>
<feature type="domain" description="Phosphatidylglycerol lysyltransferase C-terminal" evidence="7">
    <location>
        <begin position="347"/>
        <end position="563"/>
    </location>
</feature>
<organism evidence="8 9">
    <name type="scientific">Sagittula salina</name>
    <dbReference type="NCBI Taxonomy" id="2820268"/>
    <lineage>
        <taxon>Bacteria</taxon>
        <taxon>Pseudomonadati</taxon>
        <taxon>Pseudomonadota</taxon>
        <taxon>Alphaproteobacteria</taxon>
        <taxon>Rhodobacterales</taxon>
        <taxon>Roseobacteraceae</taxon>
        <taxon>Sagittula</taxon>
    </lineage>
</organism>
<feature type="transmembrane region" description="Helical" evidence="6">
    <location>
        <begin position="88"/>
        <end position="110"/>
    </location>
</feature>
<dbReference type="GO" id="GO:0005886">
    <property type="term" value="C:plasma membrane"/>
    <property type="evidence" value="ECO:0007669"/>
    <property type="project" value="UniProtKB-SubCell"/>
</dbReference>
<evidence type="ECO:0000256" key="1">
    <source>
        <dbReference type="ARBA" id="ARBA00004651"/>
    </source>
</evidence>
<keyword evidence="5 6" id="KW-0472">Membrane</keyword>
<evidence type="ECO:0000313" key="9">
    <source>
        <dbReference type="Proteomes" id="UP000675940"/>
    </source>
</evidence>
<name>A0A940S2T7_9RHOB</name>
<feature type="transmembrane region" description="Helical" evidence="6">
    <location>
        <begin position="122"/>
        <end position="142"/>
    </location>
</feature>
<sequence>MNQVFMRVSVSARRYLPITLGTALLALLWHKARDLDWEAVGHALTAIAPLTWALAVLATAVSFWAVAQYDVIAHRHFRTGYAPRTTRNAGAAAIAVGQTTGFGPAVGAALRWRVMPALGHGMVLRITTFVTLGFFAAWGLLAATVALPLLAGVGWLALLLLPLALAAMAFALLRHPRLTHGGRAMELPSISAFLTMTALAAVDLLFAGLALWLLLPEGLAPALPILIAAFALSLGAGMAGGTPGGVGPFELTLVALLPGTATPELAASLIAFRMVYYALPCVIGAAWALLTPPAQHRRLPPLTATLQGRRAELGIAAQNDHRALVTFSAEGVALRTPQTLTLFLGAAEGHLAALLPALERAAREENRYACLYKLTDRDAVVARAQGWHVAPFAVEAVIDPRRHDLTGPGHRQLRRFLRKAENAGLSFGPITAPDWERMTEIHCAWEDSHGTERGLTMGRFCPLYLRDKPLFGAWLDGRLVAYTSWLEAPGTLSLDVMRHEADLPQGCMHGLIQTVIGHARTNGLTNVSLAALPHPSLPGRIADCAGLARFKTSFAPQWRPLYIGAGNPLALAICAADIRLGILRPAPLSRTTQEMWQLDSLISPLEETPPVVEGIPIRHAG</sequence>
<feature type="transmembrane region" description="Helical" evidence="6">
    <location>
        <begin position="266"/>
        <end position="290"/>
    </location>
</feature>
<keyword evidence="2" id="KW-1003">Cell membrane</keyword>
<dbReference type="Pfam" id="PF09924">
    <property type="entry name" value="LPG_synthase_C"/>
    <property type="match status" value="1"/>
</dbReference>
<protein>
    <submittedName>
        <fullName evidence="8">DUF2156 domain-containing protein</fullName>
    </submittedName>
</protein>
<evidence type="ECO:0000313" key="8">
    <source>
        <dbReference type="EMBL" id="MBP0482030.1"/>
    </source>
</evidence>
<evidence type="ECO:0000256" key="6">
    <source>
        <dbReference type="SAM" id="Phobius"/>
    </source>
</evidence>
<gene>
    <name evidence="8" type="ORF">J5474_05930</name>
</gene>
<dbReference type="InterPro" id="IPR024320">
    <property type="entry name" value="LPG_synthase_C"/>
</dbReference>
<dbReference type="RefSeq" id="WP_209359873.1">
    <property type="nucleotide sequence ID" value="NZ_JAGISH010000002.1"/>
</dbReference>
<keyword evidence="4 6" id="KW-1133">Transmembrane helix</keyword>
<reference evidence="8" key="1">
    <citation type="submission" date="2021-03" db="EMBL/GenBank/DDBJ databases">
        <title>Sagittula salina sp. nov. strain M10.9X isolated from the marine waste.</title>
        <authorList>
            <person name="Satari L."/>
            <person name="Molina-Menor E."/>
            <person name="Vidal-Verdu A."/>
            <person name="Pascual J."/>
            <person name="Pereto J."/>
            <person name="Porcar M."/>
        </authorList>
    </citation>
    <scope>NUCLEOTIDE SEQUENCE</scope>
    <source>
        <strain evidence="8">M10.9X</strain>
    </source>
</reference>
<dbReference type="PANTHER" id="PTHR34697:SF2">
    <property type="entry name" value="PHOSPHATIDYLGLYCEROL LYSYLTRANSFERASE"/>
    <property type="match status" value="1"/>
</dbReference>
<dbReference type="SUPFAM" id="SSF55729">
    <property type="entry name" value="Acyl-CoA N-acyltransferases (Nat)"/>
    <property type="match status" value="1"/>
</dbReference>
<accession>A0A940S2T7</accession>
<comment type="caution">
    <text evidence="8">The sequence shown here is derived from an EMBL/GenBank/DDBJ whole genome shotgun (WGS) entry which is preliminary data.</text>
</comment>
<dbReference type="InterPro" id="IPR051211">
    <property type="entry name" value="PG_lysyltransferase"/>
</dbReference>
<evidence type="ECO:0000256" key="2">
    <source>
        <dbReference type="ARBA" id="ARBA00022475"/>
    </source>
</evidence>
<feature type="transmembrane region" description="Helical" evidence="6">
    <location>
        <begin position="149"/>
        <end position="173"/>
    </location>
</feature>
<evidence type="ECO:0000256" key="4">
    <source>
        <dbReference type="ARBA" id="ARBA00022989"/>
    </source>
</evidence>
<dbReference type="GO" id="GO:0055091">
    <property type="term" value="P:phospholipid homeostasis"/>
    <property type="evidence" value="ECO:0007669"/>
    <property type="project" value="TreeGrafter"/>
</dbReference>
<feature type="transmembrane region" description="Helical" evidence="6">
    <location>
        <begin position="44"/>
        <end position="67"/>
    </location>
</feature>
<dbReference type="AlphaFoldDB" id="A0A940S2T7"/>
<feature type="transmembrane region" description="Helical" evidence="6">
    <location>
        <begin position="193"/>
        <end position="215"/>
    </location>
</feature>
<comment type="subcellular location">
    <subcellularLocation>
        <location evidence="1">Cell membrane</location>
        <topology evidence="1">Multi-pass membrane protein</topology>
    </subcellularLocation>
</comment>
<dbReference type="EMBL" id="JAGISH010000002">
    <property type="protein sequence ID" value="MBP0482030.1"/>
    <property type="molecule type" value="Genomic_DNA"/>
</dbReference>
<dbReference type="GO" id="GO:0016755">
    <property type="term" value="F:aminoacyltransferase activity"/>
    <property type="evidence" value="ECO:0007669"/>
    <property type="project" value="TreeGrafter"/>
</dbReference>
<evidence type="ECO:0000259" key="7">
    <source>
        <dbReference type="Pfam" id="PF09924"/>
    </source>
</evidence>
<feature type="transmembrane region" description="Helical" evidence="6">
    <location>
        <begin position="222"/>
        <end position="246"/>
    </location>
</feature>
<evidence type="ECO:0000256" key="3">
    <source>
        <dbReference type="ARBA" id="ARBA00022692"/>
    </source>
</evidence>
<proteinExistence type="predicted"/>
<evidence type="ECO:0000256" key="5">
    <source>
        <dbReference type="ARBA" id="ARBA00023136"/>
    </source>
</evidence>
<keyword evidence="3 6" id="KW-0812">Transmembrane</keyword>